<dbReference type="STRING" id="443152.MDG893_13454"/>
<protein>
    <submittedName>
        <fullName evidence="2">Glycosyl transferase, family 2</fullName>
    </submittedName>
</protein>
<feature type="domain" description="Glycosyltransferase 2-like" evidence="1">
    <location>
        <begin position="19"/>
        <end position="120"/>
    </location>
</feature>
<dbReference type="GO" id="GO:0016740">
    <property type="term" value="F:transferase activity"/>
    <property type="evidence" value="ECO:0007669"/>
    <property type="project" value="UniProtKB-KW"/>
</dbReference>
<evidence type="ECO:0000313" key="3">
    <source>
        <dbReference type="Proteomes" id="UP000005856"/>
    </source>
</evidence>
<dbReference type="InterPro" id="IPR050834">
    <property type="entry name" value="Glycosyltransf_2"/>
</dbReference>
<proteinExistence type="predicted"/>
<accession>A6F4P3</accession>
<reference evidence="2 3" key="1">
    <citation type="submission" date="2007-06" db="EMBL/GenBank/DDBJ databases">
        <authorList>
            <person name="Green D."/>
            <person name="Ferriera S."/>
            <person name="Johnson J."/>
            <person name="Kravitz S."/>
            <person name="Beeson K."/>
            <person name="Sutton G."/>
            <person name="Rogers Y.-H."/>
            <person name="Friedman R."/>
            <person name="Frazier M."/>
            <person name="Venter J.C."/>
        </authorList>
    </citation>
    <scope>NUCLEOTIDE SEQUENCE [LARGE SCALE GENOMIC DNA]</scope>
    <source>
        <strain evidence="2 3">DG893</strain>
    </source>
</reference>
<gene>
    <name evidence="2" type="ORF">MDG893_13454</name>
</gene>
<dbReference type="PANTHER" id="PTHR43685:SF3">
    <property type="entry name" value="SLR2126 PROTEIN"/>
    <property type="match status" value="1"/>
</dbReference>
<dbReference type="CDD" id="cd06420">
    <property type="entry name" value="GT2_Chondriotin_Pol_N"/>
    <property type="match status" value="1"/>
</dbReference>
<dbReference type="InterPro" id="IPR001173">
    <property type="entry name" value="Glyco_trans_2-like"/>
</dbReference>
<dbReference type="Gene3D" id="3.90.550.10">
    <property type="entry name" value="Spore Coat Polysaccharide Biosynthesis Protein SpsA, Chain A"/>
    <property type="match status" value="1"/>
</dbReference>
<dbReference type="eggNOG" id="COG1215">
    <property type="taxonomic scope" value="Bacteria"/>
</dbReference>
<dbReference type="EMBL" id="ABCP01000046">
    <property type="protein sequence ID" value="EDM46273.1"/>
    <property type="molecule type" value="Genomic_DNA"/>
</dbReference>
<name>A6F4P3_9GAMM</name>
<organism evidence="2 3">
    <name type="scientific">Marinobacter algicola DG893</name>
    <dbReference type="NCBI Taxonomy" id="443152"/>
    <lineage>
        <taxon>Bacteria</taxon>
        <taxon>Pseudomonadati</taxon>
        <taxon>Pseudomonadota</taxon>
        <taxon>Gammaproteobacteria</taxon>
        <taxon>Pseudomonadales</taxon>
        <taxon>Marinobacteraceae</taxon>
        <taxon>Marinobacter</taxon>
    </lineage>
</organism>
<dbReference type="SUPFAM" id="SSF53448">
    <property type="entry name" value="Nucleotide-diphospho-sugar transferases"/>
    <property type="match status" value="1"/>
</dbReference>
<dbReference type="AlphaFoldDB" id="A6F4P3"/>
<evidence type="ECO:0000259" key="1">
    <source>
        <dbReference type="Pfam" id="PF00535"/>
    </source>
</evidence>
<comment type="caution">
    <text evidence="2">The sequence shown here is derived from an EMBL/GenBank/DDBJ whole genome shotgun (WGS) entry which is preliminary data.</text>
</comment>
<keyword evidence="2" id="KW-0808">Transferase</keyword>
<keyword evidence="3" id="KW-1185">Reference proteome</keyword>
<dbReference type="InterPro" id="IPR029044">
    <property type="entry name" value="Nucleotide-diphossugar_trans"/>
</dbReference>
<sequence length="287" mass="32672">MFYLNKGRAGSMSPERIGVVITTYNSPLWLSKVLTGYENQSQPDFRVIIADDGSTDETRALIDQFRERSILRIDHVWHEDDGFRKCQILNKAIRETDCDYLIFTDGDCIPEPDFIATHQRLAEPGVFLSGGYIKLTMPVSEAITDDDIRNSVIFDPQWLVSKGQPKNHKLWKLSSSSLKKTVLNAVTPAAASWNGMNSSTWTKDLIAVNGFNEDMQYGGLDRELGERLWNFGHKSRQIRYSTVCLHLDHARGYSKPEIWAKNRAIRKAVKDNRTFWAENGIEKSPTA</sequence>
<dbReference type="Pfam" id="PF00535">
    <property type="entry name" value="Glycos_transf_2"/>
    <property type="match status" value="1"/>
</dbReference>
<evidence type="ECO:0000313" key="2">
    <source>
        <dbReference type="EMBL" id="EDM46273.1"/>
    </source>
</evidence>
<dbReference type="Proteomes" id="UP000005856">
    <property type="component" value="Unassembled WGS sequence"/>
</dbReference>
<dbReference type="PANTHER" id="PTHR43685">
    <property type="entry name" value="GLYCOSYLTRANSFERASE"/>
    <property type="match status" value="1"/>
</dbReference>